<reference evidence="10 11" key="1">
    <citation type="submission" date="2022-12" db="EMBL/GenBank/DDBJ databases">
        <title>Chromosome-scale assembly of the Ensete ventricosum genome.</title>
        <authorList>
            <person name="Dussert Y."/>
            <person name="Stocks J."/>
            <person name="Wendawek A."/>
            <person name="Woldeyes F."/>
            <person name="Nichols R.A."/>
            <person name="Borrell J.S."/>
        </authorList>
    </citation>
    <scope>NUCLEOTIDE SEQUENCE [LARGE SCALE GENOMIC DNA]</scope>
    <source>
        <strain evidence="11">cv. Maze</strain>
        <tissue evidence="10">Seeds</tissue>
    </source>
</reference>
<feature type="compositionally biased region" description="Low complexity" evidence="9">
    <location>
        <begin position="239"/>
        <end position="251"/>
    </location>
</feature>
<dbReference type="EMBL" id="JAQQAF010000007">
    <property type="protein sequence ID" value="KAJ8470142.1"/>
    <property type="molecule type" value="Genomic_DNA"/>
</dbReference>
<evidence type="ECO:0000256" key="5">
    <source>
        <dbReference type="ARBA" id="ARBA00023163"/>
    </source>
</evidence>
<feature type="compositionally biased region" description="Basic and acidic residues" evidence="9">
    <location>
        <begin position="296"/>
        <end position="306"/>
    </location>
</feature>
<dbReference type="PRINTS" id="PR00616">
    <property type="entry name" value="CCAATSUBUNTB"/>
</dbReference>
<dbReference type="GO" id="GO:0003700">
    <property type="term" value="F:DNA-binding transcription factor activity"/>
    <property type="evidence" value="ECO:0007669"/>
    <property type="project" value="UniProtKB-UniRule"/>
</dbReference>
<evidence type="ECO:0000256" key="3">
    <source>
        <dbReference type="ARBA" id="ARBA00023125"/>
    </source>
</evidence>
<protein>
    <recommendedName>
        <fullName evidence="8">Nuclear transcription factor Y subunit</fullName>
    </recommendedName>
</protein>
<dbReference type="PROSITE" id="PS00686">
    <property type="entry name" value="NFYA_HAP2_1"/>
    <property type="match status" value="1"/>
</dbReference>
<comment type="function">
    <text evidence="8">Component of the sequence-specific heterotrimeric transcription factor (NF-Y) which specifically recognizes a 5'-CCAAT-3' box motif found in the promoters of its target genes.</text>
</comment>
<comment type="subunit">
    <text evidence="7">Heterotrimeric transcription factor composed of three components, NF-YA, NF-YB and NF-YC. NF-YB and NF-YC must interact and dimerize for NF-YA association and DNA binding.</text>
</comment>
<keyword evidence="6 8" id="KW-0539">Nucleus</keyword>
<feature type="compositionally biased region" description="Polar residues" evidence="9">
    <location>
        <begin position="273"/>
        <end position="285"/>
    </location>
</feature>
<keyword evidence="4" id="KW-0010">Activator</keyword>
<evidence type="ECO:0000256" key="8">
    <source>
        <dbReference type="RuleBase" id="RU367155"/>
    </source>
</evidence>
<gene>
    <name evidence="10" type="ORF">OPV22_024485</name>
</gene>
<name>A0AAV8QD18_ENSVE</name>
<dbReference type="Proteomes" id="UP001222027">
    <property type="component" value="Unassembled WGS sequence"/>
</dbReference>
<dbReference type="InterPro" id="IPR018362">
    <property type="entry name" value="CCAAT-binding_factor_CS"/>
</dbReference>
<evidence type="ECO:0000313" key="10">
    <source>
        <dbReference type="EMBL" id="KAJ8470142.1"/>
    </source>
</evidence>
<comment type="similarity">
    <text evidence="8">Belongs to the NFYA/HAP2 subunit family.</text>
</comment>
<evidence type="ECO:0000256" key="1">
    <source>
        <dbReference type="ARBA" id="ARBA00004123"/>
    </source>
</evidence>
<dbReference type="GO" id="GO:0016602">
    <property type="term" value="C:CCAAT-binding factor complex"/>
    <property type="evidence" value="ECO:0007669"/>
    <property type="project" value="InterPro"/>
</dbReference>
<evidence type="ECO:0000256" key="4">
    <source>
        <dbReference type="ARBA" id="ARBA00023159"/>
    </source>
</evidence>
<keyword evidence="2 8" id="KW-0805">Transcription regulation</keyword>
<accession>A0AAV8QD18</accession>
<dbReference type="AlphaFoldDB" id="A0AAV8QD18"/>
<comment type="subcellular location">
    <subcellularLocation>
        <location evidence="1 8">Nucleus</location>
    </subcellularLocation>
</comment>
<proteinExistence type="inferred from homology"/>
<comment type="caution">
    <text evidence="10">The sequence shown here is derived from an EMBL/GenBank/DDBJ whole genome shotgun (WGS) entry which is preliminary data.</text>
</comment>
<keyword evidence="3 8" id="KW-0238">DNA-binding</keyword>
<evidence type="ECO:0000256" key="7">
    <source>
        <dbReference type="ARBA" id="ARBA00025911"/>
    </source>
</evidence>
<dbReference type="PROSITE" id="PS51152">
    <property type="entry name" value="NFYA_HAP2_2"/>
    <property type="match status" value="1"/>
</dbReference>
<evidence type="ECO:0000313" key="11">
    <source>
        <dbReference type="Proteomes" id="UP001222027"/>
    </source>
</evidence>
<organism evidence="10 11">
    <name type="scientific">Ensete ventricosum</name>
    <name type="common">Abyssinian banana</name>
    <name type="synonym">Musa ensete</name>
    <dbReference type="NCBI Taxonomy" id="4639"/>
    <lineage>
        <taxon>Eukaryota</taxon>
        <taxon>Viridiplantae</taxon>
        <taxon>Streptophyta</taxon>
        <taxon>Embryophyta</taxon>
        <taxon>Tracheophyta</taxon>
        <taxon>Spermatophyta</taxon>
        <taxon>Magnoliopsida</taxon>
        <taxon>Liliopsida</taxon>
        <taxon>Zingiberales</taxon>
        <taxon>Musaceae</taxon>
        <taxon>Ensete</taxon>
    </lineage>
</organism>
<evidence type="ECO:0000256" key="6">
    <source>
        <dbReference type="ARBA" id="ARBA00023242"/>
    </source>
</evidence>
<dbReference type="Pfam" id="PF02045">
    <property type="entry name" value="CBFB_NFYA"/>
    <property type="match status" value="1"/>
</dbReference>
<feature type="region of interest" description="Disordered" evidence="9">
    <location>
        <begin position="76"/>
        <end position="101"/>
    </location>
</feature>
<dbReference type="GO" id="GO:0003677">
    <property type="term" value="F:DNA binding"/>
    <property type="evidence" value="ECO:0007669"/>
    <property type="project" value="UniProtKB-KW"/>
</dbReference>
<dbReference type="InterPro" id="IPR001289">
    <property type="entry name" value="NFYA"/>
</dbReference>
<feature type="region of interest" description="Disordered" evidence="9">
    <location>
        <begin position="229"/>
        <end position="306"/>
    </location>
</feature>
<dbReference type="PANTHER" id="PTHR12632">
    <property type="entry name" value="TRANSCRIPTION FACTOR NF-Y ALPHA-RELATED"/>
    <property type="match status" value="1"/>
</dbReference>
<keyword evidence="11" id="KW-1185">Reference proteome</keyword>
<dbReference type="SMART" id="SM00521">
    <property type="entry name" value="CBF"/>
    <property type="match status" value="1"/>
</dbReference>
<keyword evidence="5 8" id="KW-0804">Transcription</keyword>
<dbReference type="Gene3D" id="6.10.250.2430">
    <property type="match status" value="1"/>
</dbReference>
<evidence type="ECO:0000256" key="2">
    <source>
        <dbReference type="ARBA" id="ARBA00023015"/>
    </source>
</evidence>
<evidence type="ECO:0000256" key="9">
    <source>
        <dbReference type="SAM" id="MobiDB-lite"/>
    </source>
</evidence>
<sequence length="306" mass="34151">MPLLGSDESIEREKGGILLEVLKRSPSLSARDDDKRFRTEVFKIILHKHFMLSLGNLQGKSNCQLRRLAQIMTSSVQSLSDNSEPDEQHEQAQSENQQQPYATANLQPGVATPLLGYMMPTGQFEVGQTMAPTPYPFVDPYYGGIFAAYGGQHVIHPQLIGVNHSGVPLPTDAVEEPVYVNAKQYHGILRRRQSRAKAESENKLAKLRKPYLHESRHLHALRRARGCGGRFLNSKSEENQQNESNGNQQNEIATNDKKAQSSDIAVSGKCPINQENTTKFSGSRAEQTRGLVCEKTPLDNESKQMR</sequence>